<gene>
    <name evidence="2" type="ORF">SAMN02745126_00189</name>
</gene>
<evidence type="ECO:0000313" key="3">
    <source>
        <dbReference type="Proteomes" id="UP000190092"/>
    </source>
</evidence>
<dbReference type="Pfam" id="PF07969">
    <property type="entry name" value="Amidohydro_3"/>
    <property type="match status" value="1"/>
</dbReference>
<dbReference type="STRING" id="225324.SAMN02745126_00189"/>
<protein>
    <submittedName>
        <fullName evidence="2">N-acyl-D-aspartate/D-glutamate deacylase</fullName>
    </submittedName>
</protein>
<dbReference type="Proteomes" id="UP000190092">
    <property type="component" value="Unassembled WGS sequence"/>
</dbReference>
<dbReference type="RefSeq" id="WP_085931964.1">
    <property type="nucleotide sequence ID" value="NZ_FUWJ01000001.1"/>
</dbReference>
<dbReference type="Gene3D" id="3.20.20.140">
    <property type="entry name" value="Metal-dependent hydrolases"/>
    <property type="match status" value="2"/>
</dbReference>
<dbReference type="GO" id="GO:0016812">
    <property type="term" value="F:hydrolase activity, acting on carbon-nitrogen (but not peptide) bonds, in cyclic amides"/>
    <property type="evidence" value="ECO:0007669"/>
    <property type="project" value="TreeGrafter"/>
</dbReference>
<dbReference type="InterPro" id="IPR013108">
    <property type="entry name" value="Amidohydro_3"/>
</dbReference>
<accession>A0A1T4JMX2</accession>
<dbReference type="SUPFAM" id="SSF51556">
    <property type="entry name" value="Metallo-dependent hydrolases"/>
    <property type="match status" value="1"/>
</dbReference>
<reference evidence="3" key="1">
    <citation type="submission" date="2017-02" db="EMBL/GenBank/DDBJ databases">
        <authorList>
            <person name="Varghese N."/>
            <person name="Submissions S."/>
        </authorList>
    </citation>
    <scope>NUCLEOTIDE SEQUENCE [LARGE SCALE GENOMIC DNA]</scope>
    <source>
        <strain evidence="3">ATCC 27094</strain>
    </source>
</reference>
<keyword evidence="3" id="KW-1185">Reference proteome</keyword>
<organism evidence="2 3">
    <name type="scientific">Enhydrobacter aerosaccus</name>
    <dbReference type="NCBI Taxonomy" id="225324"/>
    <lineage>
        <taxon>Bacteria</taxon>
        <taxon>Pseudomonadati</taxon>
        <taxon>Pseudomonadota</taxon>
        <taxon>Alphaproteobacteria</taxon>
        <taxon>Hyphomicrobiales</taxon>
        <taxon>Enhydrobacter</taxon>
    </lineage>
</organism>
<dbReference type="InterPro" id="IPR011059">
    <property type="entry name" value="Metal-dep_hydrolase_composite"/>
</dbReference>
<dbReference type="PANTHER" id="PTHR11647:SF1">
    <property type="entry name" value="COLLAPSIN RESPONSE MEDIATOR PROTEIN"/>
    <property type="match status" value="1"/>
</dbReference>
<dbReference type="SUPFAM" id="SSF51338">
    <property type="entry name" value="Composite domain of metallo-dependent hydrolases"/>
    <property type="match status" value="1"/>
</dbReference>
<dbReference type="GO" id="GO:0005829">
    <property type="term" value="C:cytosol"/>
    <property type="evidence" value="ECO:0007669"/>
    <property type="project" value="TreeGrafter"/>
</dbReference>
<dbReference type="InterPro" id="IPR050378">
    <property type="entry name" value="Metallo-dep_Hydrolases_sf"/>
</dbReference>
<dbReference type="AlphaFoldDB" id="A0A1T4JMX2"/>
<dbReference type="EMBL" id="FUWJ01000001">
    <property type="protein sequence ID" value="SJZ31437.1"/>
    <property type="molecule type" value="Genomic_DNA"/>
</dbReference>
<feature type="domain" description="Amidohydrolase 3" evidence="1">
    <location>
        <begin position="43"/>
        <end position="544"/>
    </location>
</feature>
<name>A0A1T4JMX2_9HYPH</name>
<proteinExistence type="predicted"/>
<sequence length="569" mass="62551">MYELVIRGGEVVDGSGLPSYRADIGIRSGRISRIGRIKDRGRQELDARGLVVAPGFIDGHTHMDAQVAWDPLGTCSCWHGVTTAIMGNCGFTLAPCRPDEKHLVLRNLERAEDIPAEAMEAGIDWTWETYAQYLDALEGLRKGINYAGYVGHSALRTYAMGERAFSEPATADDLMTMKRELSNALYAGAIGFTTSRTRNHATPDGSPVASRVAAWSEVRELVGVMSELGAGVFEIASEDTGRDPERIRDYLNRLRDLAVETGVPVTWGMFSSRAVPDHWRQFFALLDETARAGGRMFAQVHSRAISVLLSFETSLPFDGLPEWGPLRALPLAEQLAALRDQTLRTRLIAAANRMDSAQAVGAEARRPDYEWLFLMEQPVGPHRSIASIARERDVDPVEAMIQLALERDLHCFFVQPLSNGQDDIVLEMMRHPRSVVTFSDSGAHVSQIMDSSLQTHVLAYWVRERKALTLEEGVRLLTLEPASAWGLHDRGLLREGLAADLVVFDPDRVAPLMPEVVDDLPAGARRLRQKATGFAASIVNGVVVLRDGEHTGAHPGRVLRGPLAAAALR</sequence>
<dbReference type="PANTHER" id="PTHR11647">
    <property type="entry name" value="HYDRANTOINASE/DIHYDROPYRIMIDINASE FAMILY MEMBER"/>
    <property type="match status" value="1"/>
</dbReference>
<evidence type="ECO:0000259" key="1">
    <source>
        <dbReference type="Pfam" id="PF07969"/>
    </source>
</evidence>
<evidence type="ECO:0000313" key="2">
    <source>
        <dbReference type="EMBL" id="SJZ31437.1"/>
    </source>
</evidence>
<dbReference type="OrthoDB" id="9766983at2"/>
<dbReference type="InterPro" id="IPR032466">
    <property type="entry name" value="Metal_Hydrolase"/>
</dbReference>